<feature type="region of interest" description="Disordered" evidence="1">
    <location>
        <begin position="1"/>
        <end position="22"/>
    </location>
</feature>
<evidence type="ECO:0000313" key="3">
    <source>
        <dbReference type="Proteomes" id="UP000712600"/>
    </source>
</evidence>
<dbReference type="AlphaFoldDB" id="A0A8S9MV23"/>
<evidence type="ECO:0000256" key="1">
    <source>
        <dbReference type="SAM" id="MobiDB-lite"/>
    </source>
</evidence>
<sequence>MCHGSREHAIRSSWTSGTGAGGCEWEARPAGRSSVLSSRKVVVGPGPGRGRAFWLTQGSNGPRGPCDQSAGLGNGSKPKLGLLWGGYRRWDVNGTCCTHSPNKLYPFGLGGKGKREGLVDQSKANCGGCSFLTREIVCGKEVRMEMDFRGNEKGLKKGFNTPEHTSKVSGVTSKPSPKTIGVMVGVWCCEPWLRPVPNKPRSMAIGRMCDGPVSL</sequence>
<organism evidence="2 3">
    <name type="scientific">Brassica cretica</name>
    <name type="common">Mustard</name>
    <dbReference type="NCBI Taxonomy" id="69181"/>
    <lineage>
        <taxon>Eukaryota</taxon>
        <taxon>Viridiplantae</taxon>
        <taxon>Streptophyta</taxon>
        <taxon>Embryophyta</taxon>
        <taxon>Tracheophyta</taxon>
        <taxon>Spermatophyta</taxon>
        <taxon>Magnoliopsida</taxon>
        <taxon>eudicotyledons</taxon>
        <taxon>Gunneridae</taxon>
        <taxon>Pentapetalae</taxon>
        <taxon>rosids</taxon>
        <taxon>malvids</taxon>
        <taxon>Brassicales</taxon>
        <taxon>Brassicaceae</taxon>
        <taxon>Brassiceae</taxon>
        <taxon>Brassica</taxon>
    </lineage>
</organism>
<feature type="region of interest" description="Disordered" evidence="1">
    <location>
        <begin position="51"/>
        <end position="73"/>
    </location>
</feature>
<comment type="caution">
    <text evidence="2">The sequence shown here is derived from an EMBL/GenBank/DDBJ whole genome shotgun (WGS) entry which is preliminary data.</text>
</comment>
<evidence type="ECO:0000313" key="2">
    <source>
        <dbReference type="EMBL" id="KAF3487071.1"/>
    </source>
</evidence>
<dbReference type="PROSITE" id="PS51257">
    <property type="entry name" value="PROKAR_LIPOPROTEIN"/>
    <property type="match status" value="1"/>
</dbReference>
<feature type="region of interest" description="Disordered" evidence="1">
    <location>
        <begin position="155"/>
        <end position="174"/>
    </location>
</feature>
<reference evidence="2" key="1">
    <citation type="submission" date="2019-12" db="EMBL/GenBank/DDBJ databases">
        <title>Genome sequencing and annotation of Brassica cretica.</title>
        <authorList>
            <person name="Studholme D.J."/>
            <person name="Sarris P."/>
        </authorList>
    </citation>
    <scope>NUCLEOTIDE SEQUENCE</scope>
    <source>
        <strain evidence="2">PFS-109/04</strain>
        <tissue evidence="2">Leaf</tissue>
    </source>
</reference>
<feature type="compositionally biased region" description="Basic and acidic residues" evidence="1">
    <location>
        <begin position="1"/>
        <end position="10"/>
    </location>
</feature>
<dbReference type="EMBL" id="QGKX02002183">
    <property type="protein sequence ID" value="KAF3487071.1"/>
    <property type="molecule type" value="Genomic_DNA"/>
</dbReference>
<dbReference type="Proteomes" id="UP000712600">
    <property type="component" value="Unassembled WGS sequence"/>
</dbReference>
<proteinExistence type="predicted"/>
<name>A0A8S9MV23_BRACR</name>
<gene>
    <name evidence="2" type="ORF">F2Q69_00052778</name>
</gene>
<protein>
    <submittedName>
        <fullName evidence="2">Uncharacterized protein</fullName>
    </submittedName>
</protein>
<accession>A0A8S9MV23</accession>